<dbReference type="Proteomes" id="UP001066276">
    <property type="component" value="Chromosome 4_1"/>
</dbReference>
<gene>
    <name evidence="2" type="ORF">NDU88_001924</name>
</gene>
<sequence length="249" mass="25617">MALPTLRRLPVHHAGPLPSAGYRAPPTGTGPVSSGNGRPATSVLTVPACWALLELPGPSGARGQRPAPRGTAVCLHLAAGRIVPLSHPLSRHSSHLGAHRSPVSIGGRGDPASLQCPFGLPMVPRGSHQAGGAAATRRCCSSSARPPGPVPPRLGRCRRASPVSPSNYRRCRARNQQSVPPVYRRGRRPGGQPTPATCAPGSASGPKRQTPTPGPPLTRALRAVPGSPQRPQSLGDALGDGVRDRCATV</sequence>
<dbReference type="EMBL" id="JANPWB010000007">
    <property type="protein sequence ID" value="KAJ1170043.1"/>
    <property type="molecule type" value="Genomic_DNA"/>
</dbReference>
<feature type="region of interest" description="Disordered" evidence="1">
    <location>
        <begin position="139"/>
        <end position="249"/>
    </location>
</feature>
<name>A0AAV7T0R4_PLEWA</name>
<organism evidence="2 3">
    <name type="scientific">Pleurodeles waltl</name>
    <name type="common">Iberian ribbed newt</name>
    <dbReference type="NCBI Taxonomy" id="8319"/>
    <lineage>
        <taxon>Eukaryota</taxon>
        <taxon>Metazoa</taxon>
        <taxon>Chordata</taxon>
        <taxon>Craniata</taxon>
        <taxon>Vertebrata</taxon>
        <taxon>Euteleostomi</taxon>
        <taxon>Amphibia</taxon>
        <taxon>Batrachia</taxon>
        <taxon>Caudata</taxon>
        <taxon>Salamandroidea</taxon>
        <taxon>Salamandridae</taxon>
        <taxon>Pleurodelinae</taxon>
        <taxon>Pleurodeles</taxon>
    </lineage>
</organism>
<accession>A0AAV7T0R4</accession>
<evidence type="ECO:0000313" key="3">
    <source>
        <dbReference type="Proteomes" id="UP001066276"/>
    </source>
</evidence>
<reference evidence="2" key="1">
    <citation type="journal article" date="2022" name="bioRxiv">
        <title>Sequencing and chromosome-scale assembly of the giantPleurodeles waltlgenome.</title>
        <authorList>
            <person name="Brown T."/>
            <person name="Elewa A."/>
            <person name="Iarovenko S."/>
            <person name="Subramanian E."/>
            <person name="Araus A.J."/>
            <person name="Petzold A."/>
            <person name="Susuki M."/>
            <person name="Suzuki K.-i.T."/>
            <person name="Hayashi T."/>
            <person name="Toyoda A."/>
            <person name="Oliveira C."/>
            <person name="Osipova E."/>
            <person name="Leigh N.D."/>
            <person name="Simon A."/>
            <person name="Yun M.H."/>
        </authorList>
    </citation>
    <scope>NUCLEOTIDE SEQUENCE</scope>
    <source>
        <strain evidence="2">20211129_DDA</strain>
        <tissue evidence="2">Liver</tissue>
    </source>
</reference>
<feature type="region of interest" description="Disordered" evidence="1">
    <location>
        <begin position="1"/>
        <end position="39"/>
    </location>
</feature>
<proteinExistence type="predicted"/>
<protein>
    <submittedName>
        <fullName evidence="2">Uncharacterized protein</fullName>
    </submittedName>
</protein>
<evidence type="ECO:0000256" key="1">
    <source>
        <dbReference type="SAM" id="MobiDB-lite"/>
    </source>
</evidence>
<evidence type="ECO:0000313" key="2">
    <source>
        <dbReference type="EMBL" id="KAJ1170043.1"/>
    </source>
</evidence>
<dbReference type="AlphaFoldDB" id="A0AAV7T0R4"/>
<keyword evidence="3" id="KW-1185">Reference proteome</keyword>
<comment type="caution">
    <text evidence="2">The sequence shown here is derived from an EMBL/GenBank/DDBJ whole genome shotgun (WGS) entry which is preliminary data.</text>
</comment>